<keyword evidence="2" id="KW-1277">Toxin-antitoxin system</keyword>
<dbReference type="PANTHER" id="PTHR33755:SF6">
    <property type="entry name" value="PLASMID STABILIZATION SYSTEM PROTEIN"/>
    <property type="match status" value="1"/>
</dbReference>
<dbReference type="InterPro" id="IPR051803">
    <property type="entry name" value="TA_system_RelE-like_toxin"/>
</dbReference>
<gene>
    <name evidence="3" type="ORF">THIARS_40210</name>
</gene>
<dbReference type="OrthoDB" id="9798046at2"/>
<dbReference type="PANTHER" id="PTHR33755">
    <property type="entry name" value="TOXIN PARE1-RELATED"/>
    <property type="match status" value="1"/>
</dbReference>
<dbReference type="AlphaFoldDB" id="A0A238D004"/>
<keyword evidence="4" id="KW-1185">Reference proteome</keyword>
<evidence type="ECO:0000313" key="4">
    <source>
        <dbReference type="Proteomes" id="UP000214566"/>
    </source>
</evidence>
<evidence type="ECO:0000256" key="1">
    <source>
        <dbReference type="ARBA" id="ARBA00006226"/>
    </source>
</evidence>
<organism evidence="3 4">
    <name type="scientific">Thiomonas delicata</name>
    <name type="common">Thiomonas cuprina</name>
    <dbReference type="NCBI Taxonomy" id="364030"/>
    <lineage>
        <taxon>Bacteria</taxon>
        <taxon>Pseudomonadati</taxon>
        <taxon>Pseudomonadota</taxon>
        <taxon>Betaproteobacteria</taxon>
        <taxon>Burkholderiales</taxon>
        <taxon>Thiomonas</taxon>
    </lineage>
</organism>
<dbReference type="EMBL" id="FLMQ01000034">
    <property type="protein sequence ID" value="SBP86581.1"/>
    <property type="molecule type" value="Genomic_DNA"/>
</dbReference>
<sequence length="86" mass="9686">MTLPIHWSQQARADLLAIVRYISERDPDAARRVRDCIVSAVATTGDHPYLYKPGRVAGTRELIAHPNYIVVYKANPAEAPRRPMFA</sequence>
<dbReference type="InterPro" id="IPR007712">
    <property type="entry name" value="RelE/ParE_toxin"/>
</dbReference>
<dbReference type="RefSeq" id="WP_094159102.1">
    <property type="nucleotide sequence ID" value="NZ_LT592170.1"/>
</dbReference>
<accession>A0A238D004</accession>
<evidence type="ECO:0000256" key="2">
    <source>
        <dbReference type="ARBA" id="ARBA00022649"/>
    </source>
</evidence>
<protein>
    <submittedName>
        <fullName evidence="3">Putative toxin Y4kP</fullName>
    </submittedName>
</protein>
<dbReference type="Pfam" id="PF05016">
    <property type="entry name" value="ParE_toxin"/>
    <property type="match status" value="1"/>
</dbReference>
<proteinExistence type="inferred from homology"/>
<reference evidence="3 4" key="1">
    <citation type="submission" date="2016-06" db="EMBL/GenBank/DDBJ databases">
        <authorList>
            <person name="Kjaerup R.B."/>
            <person name="Dalgaard T.S."/>
            <person name="Juul-Madsen H.R."/>
        </authorList>
    </citation>
    <scope>NUCLEOTIDE SEQUENCE [LARGE SCALE GENOMIC DNA]</scope>
    <source>
        <strain evidence="3 4">DSM 16361</strain>
    </source>
</reference>
<dbReference type="Gene3D" id="3.30.2310.20">
    <property type="entry name" value="RelE-like"/>
    <property type="match status" value="1"/>
</dbReference>
<dbReference type="Proteomes" id="UP000214566">
    <property type="component" value="Unassembled WGS sequence"/>
</dbReference>
<name>A0A238D004_THIDL</name>
<comment type="similarity">
    <text evidence="1">Belongs to the RelE toxin family.</text>
</comment>
<dbReference type="InterPro" id="IPR035093">
    <property type="entry name" value="RelE/ParE_toxin_dom_sf"/>
</dbReference>
<evidence type="ECO:0000313" key="3">
    <source>
        <dbReference type="EMBL" id="SBP86581.1"/>
    </source>
</evidence>